<comment type="caution">
    <text evidence="4">The sequence shown here is derived from an EMBL/GenBank/DDBJ whole genome shotgun (WGS) entry which is preliminary data.</text>
</comment>
<dbReference type="NCBIfam" id="TIGR00040">
    <property type="entry name" value="yfcE"/>
    <property type="match status" value="1"/>
</dbReference>
<dbReference type="InterPro" id="IPR029052">
    <property type="entry name" value="Metallo-depent_PP-like"/>
</dbReference>
<dbReference type="Proteomes" id="UP000220752">
    <property type="component" value="Unassembled WGS sequence"/>
</dbReference>
<protein>
    <recommendedName>
        <fullName evidence="2">Phosphoesterase</fullName>
        <ecNumber evidence="2">3.1.4.-</ecNumber>
    </recommendedName>
</protein>
<dbReference type="PANTHER" id="PTHR11124">
    <property type="entry name" value="VACUOLAR SORTING PROTEIN VPS29"/>
    <property type="match status" value="1"/>
</dbReference>
<evidence type="ECO:0000259" key="3">
    <source>
        <dbReference type="Pfam" id="PF12850"/>
    </source>
</evidence>
<organism evidence="4 5">
    <name type="scientific">Faecalibacterium langellae</name>
    <dbReference type="NCBI Taxonomy" id="3435293"/>
    <lineage>
        <taxon>Bacteria</taxon>
        <taxon>Bacillati</taxon>
        <taxon>Bacillota</taxon>
        <taxon>Clostridia</taxon>
        <taxon>Eubacteriales</taxon>
        <taxon>Oscillospiraceae</taxon>
        <taxon>Faecalibacterium</taxon>
    </lineage>
</organism>
<dbReference type="SUPFAM" id="SSF56300">
    <property type="entry name" value="Metallo-dependent phosphatases"/>
    <property type="match status" value="1"/>
</dbReference>
<evidence type="ECO:0000313" key="5">
    <source>
        <dbReference type="Proteomes" id="UP000220752"/>
    </source>
</evidence>
<dbReference type="GO" id="GO:0016787">
    <property type="term" value="F:hydrolase activity"/>
    <property type="evidence" value="ECO:0007669"/>
    <property type="project" value="UniProtKB-UniRule"/>
</dbReference>
<dbReference type="Gene3D" id="3.60.21.10">
    <property type="match status" value="1"/>
</dbReference>
<keyword evidence="2" id="KW-0479">Metal-binding</keyword>
<dbReference type="EC" id="3.1.4.-" evidence="2"/>
<dbReference type="EMBL" id="NMTQ01000020">
    <property type="protein sequence ID" value="PDX59097.1"/>
    <property type="molecule type" value="Genomic_DNA"/>
</dbReference>
<evidence type="ECO:0000256" key="1">
    <source>
        <dbReference type="ARBA" id="ARBA00008950"/>
    </source>
</evidence>
<name>A0A2A6ZCK2_9FIRM</name>
<dbReference type="InterPro" id="IPR000979">
    <property type="entry name" value="Phosphodiesterase_MJ0936/Vps29"/>
</dbReference>
<gene>
    <name evidence="4" type="ORF">CGS46_03765</name>
</gene>
<accession>A0A2A6ZCK2</accession>
<comment type="similarity">
    <text evidence="1 2">Belongs to the metallophosphoesterase superfamily. YfcE family.</text>
</comment>
<dbReference type="GO" id="GO:0046872">
    <property type="term" value="F:metal ion binding"/>
    <property type="evidence" value="ECO:0007669"/>
    <property type="project" value="UniProtKB-KW"/>
</dbReference>
<evidence type="ECO:0000256" key="2">
    <source>
        <dbReference type="RuleBase" id="RU362039"/>
    </source>
</evidence>
<proteinExistence type="inferred from homology"/>
<dbReference type="AlphaFoldDB" id="A0A2A6ZCK2"/>
<dbReference type="Pfam" id="PF12850">
    <property type="entry name" value="Metallophos_2"/>
    <property type="match status" value="1"/>
</dbReference>
<reference evidence="4 5" key="1">
    <citation type="journal article" date="2017" name="Front. Microbiol.">
        <title>New Insights into the Diversity of the Genus Faecalibacterium.</title>
        <authorList>
            <person name="Benevides L."/>
            <person name="Burman S."/>
            <person name="Martin R."/>
            <person name="Robert V."/>
            <person name="Thomas M."/>
            <person name="Miquel S."/>
            <person name="Chain F."/>
            <person name="Sokol H."/>
            <person name="Bermudez-Humaran L.G."/>
            <person name="Morrison M."/>
            <person name="Langella P."/>
            <person name="Azevedo V.A."/>
            <person name="Chatel J.M."/>
            <person name="Soares S."/>
        </authorList>
    </citation>
    <scope>NUCLEOTIDE SEQUENCE [LARGE SCALE GENOMIC DNA]</scope>
    <source>
        <strain evidence="5">CNCM I-4540</strain>
    </source>
</reference>
<evidence type="ECO:0000313" key="4">
    <source>
        <dbReference type="EMBL" id="PDX59097.1"/>
    </source>
</evidence>
<keyword evidence="5" id="KW-1185">Reference proteome</keyword>
<feature type="domain" description="Calcineurin-like phosphoesterase" evidence="3">
    <location>
        <begin position="3"/>
        <end position="149"/>
    </location>
</feature>
<dbReference type="InterPro" id="IPR024654">
    <property type="entry name" value="Calcineurin-like_PHP_lpxH"/>
</dbReference>
<comment type="cofactor">
    <cofactor evidence="2">
        <name>a divalent metal cation</name>
        <dbReference type="ChEBI" id="CHEBI:60240"/>
    </cofactor>
</comment>
<sequence length="163" mass="17611">MTKLLVLSDSHGGRAAIERVLMKESKSIDALIFLGDGLRDLELALTLYPKLRAYSVAGNCDYGALEPTDGLAAFDGVVIFYTHGHMYGVKYDLDTLADAASARGAEVALFGHTHIPHAETRSGVFLFNPGSCGRCYTGPDTYGILTLDEGKVTAYEHKEVPKQ</sequence>